<dbReference type="EMBL" id="QURH01000180">
    <property type="protein sequence ID" value="RFU41880.1"/>
    <property type="molecule type" value="Genomic_DNA"/>
</dbReference>
<name>A0A372JPJ8_9ACTN</name>
<dbReference type="OrthoDB" id="3666321at2"/>
<dbReference type="InterPro" id="IPR046373">
    <property type="entry name" value="Acyl-CoA_Oxase/DH_mid-dom_sf"/>
</dbReference>
<dbReference type="InterPro" id="IPR036250">
    <property type="entry name" value="AcylCo_DH-like_C"/>
</dbReference>
<dbReference type="Proteomes" id="UP000261811">
    <property type="component" value="Unassembled WGS sequence"/>
</dbReference>
<proteinExistence type="inferred from homology"/>
<dbReference type="Gene3D" id="1.10.540.10">
    <property type="entry name" value="Acyl-CoA dehydrogenase/oxidase, N-terminal domain"/>
    <property type="match status" value="1"/>
</dbReference>
<evidence type="ECO:0000256" key="1">
    <source>
        <dbReference type="ARBA" id="ARBA00001974"/>
    </source>
</evidence>
<dbReference type="SUPFAM" id="SSF56645">
    <property type="entry name" value="Acyl-CoA dehydrogenase NM domain-like"/>
    <property type="match status" value="1"/>
</dbReference>
<evidence type="ECO:0000313" key="7">
    <source>
        <dbReference type="Proteomes" id="UP000261811"/>
    </source>
</evidence>
<accession>A0A372JPJ8</accession>
<keyword evidence="3" id="KW-0285">Flavoprotein</keyword>
<dbReference type="Pfam" id="PF00441">
    <property type="entry name" value="Acyl-CoA_dh_1"/>
    <property type="match status" value="1"/>
</dbReference>
<dbReference type="AlphaFoldDB" id="A0A372JPJ8"/>
<feature type="domain" description="Acyl-CoA dehydrogenase/oxidase C-terminal" evidence="5">
    <location>
        <begin position="229"/>
        <end position="360"/>
    </location>
</feature>
<evidence type="ECO:0000259" key="5">
    <source>
        <dbReference type="Pfam" id="PF00441"/>
    </source>
</evidence>
<organism evidence="6 7">
    <name type="scientific">Actinomadura logoneensis</name>
    <dbReference type="NCBI Taxonomy" id="2293572"/>
    <lineage>
        <taxon>Bacteria</taxon>
        <taxon>Bacillati</taxon>
        <taxon>Actinomycetota</taxon>
        <taxon>Actinomycetes</taxon>
        <taxon>Streptosporangiales</taxon>
        <taxon>Thermomonosporaceae</taxon>
        <taxon>Actinomadura</taxon>
    </lineage>
</organism>
<dbReference type="Gene3D" id="2.40.110.10">
    <property type="entry name" value="Butyryl-CoA Dehydrogenase, subunit A, domain 2"/>
    <property type="match status" value="1"/>
</dbReference>
<dbReference type="PANTHER" id="PTHR43884:SF12">
    <property type="entry name" value="ISOVALERYL-COA DEHYDROGENASE, MITOCHONDRIAL-RELATED"/>
    <property type="match status" value="1"/>
</dbReference>
<dbReference type="CDD" id="cd00567">
    <property type="entry name" value="ACAD"/>
    <property type="match status" value="1"/>
</dbReference>
<protein>
    <submittedName>
        <fullName evidence="6">Acyl-CoA dehydrogenase</fullName>
    </submittedName>
</protein>
<comment type="similarity">
    <text evidence="2">Belongs to the acyl-CoA dehydrogenase family.</text>
</comment>
<dbReference type="PANTHER" id="PTHR43884">
    <property type="entry name" value="ACYL-COA DEHYDROGENASE"/>
    <property type="match status" value="1"/>
</dbReference>
<keyword evidence="7" id="KW-1185">Reference proteome</keyword>
<keyword evidence="4" id="KW-0274">FAD</keyword>
<dbReference type="InterPro" id="IPR037069">
    <property type="entry name" value="AcylCoA_DH/ox_N_sf"/>
</dbReference>
<gene>
    <name evidence="6" type="ORF">DZF91_09500</name>
</gene>
<reference evidence="6 7" key="1">
    <citation type="submission" date="2018-08" db="EMBL/GenBank/DDBJ databases">
        <title>Actinomadura jelena sp. nov., a novel Actinomycete isolated from soil in Chad.</title>
        <authorList>
            <person name="Shi L."/>
        </authorList>
    </citation>
    <scope>NUCLEOTIDE SEQUENCE [LARGE SCALE GENOMIC DNA]</scope>
    <source>
        <strain evidence="6 7">NEAU-G17</strain>
    </source>
</reference>
<dbReference type="InterPro" id="IPR009075">
    <property type="entry name" value="AcylCo_DH/oxidase_C"/>
</dbReference>
<comment type="caution">
    <text evidence="6">The sequence shown here is derived from an EMBL/GenBank/DDBJ whole genome shotgun (WGS) entry which is preliminary data.</text>
</comment>
<evidence type="ECO:0000313" key="6">
    <source>
        <dbReference type="EMBL" id="RFU41880.1"/>
    </source>
</evidence>
<dbReference type="Gene3D" id="1.20.140.10">
    <property type="entry name" value="Butyryl-CoA Dehydrogenase, subunit A, domain 3"/>
    <property type="match status" value="1"/>
</dbReference>
<comment type="cofactor">
    <cofactor evidence="1">
        <name>FAD</name>
        <dbReference type="ChEBI" id="CHEBI:57692"/>
    </cofactor>
</comment>
<evidence type="ECO:0000256" key="4">
    <source>
        <dbReference type="ARBA" id="ARBA00022827"/>
    </source>
</evidence>
<dbReference type="GO" id="GO:0050660">
    <property type="term" value="F:flavin adenine dinucleotide binding"/>
    <property type="evidence" value="ECO:0007669"/>
    <property type="project" value="InterPro"/>
</dbReference>
<evidence type="ECO:0000256" key="2">
    <source>
        <dbReference type="ARBA" id="ARBA00009347"/>
    </source>
</evidence>
<dbReference type="SUPFAM" id="SSF47203">
    <property type="entry name" value="Acyl-CoA dehydrogenase C-terminal domain-like"/>
    <property type="match status" value="1"/>
</dbReference>
<dbReference type="GO" id="GO:0003995">
    <property type="term" value="F:acyl-CoA dehydrogenase activity"/>
    <property type="evidence" value="ECO:0007669"/>
    <property type="project" value="TreeGrafter"/>
</dbReference>
<sequence>MTATELARRLGDPWDTANPAGHTAVLAADERGEPFGAGEQILDAIGLNAEFVPADLGGRLARLDDLIRVMRQVFRRDPALGLGYGASSLIAAVNVWTAGDGRQRRRAADLLLGGGRIAAGYHELAHGNDFAGSALSAYAGPDGRRRLDGRKEVIANAARAEALVLFARTSASPGSRSHSQLLVERADLPAAGCRDLPRFLTSGMRGVLLGGLAFRDCPVPADAVLGEPGRGIETALRSFQITRTALPAMAVGVLEAGLDATARFTDARVLYGRPLGDMPLIRSVLADAYADLLICDCLGLVAARSAHLVPDQMSLYASAVKYFVATLLTDAMYELSRVLGAQFYIRDGEYGIFQKLLRDLPPAGFGHAARAACLGTVLPQLPRLARRAWRAGDVPPVETYRLGGSLPPLSFDRLTVTSGGRDGHSAALTLALDAPDVPAEVRRLLHIVAVEFDALVRECAALPPGDLSVDARPEALDLPARYAAVLAATACVNVWLHNRDRGGEFLADPRWVVAALRRIVIRLRRDPGPRSRDQDRVLAAEALARHHRNSGFGLSDER</sequence>
<dbReference type="RefSeq" id="WP_117357105.1">
    <property type="nucleotide sequence ID" value="NZ_QURH01000180.1"/>
</dbReference>
<dbReference type="InterPro" id="IPR009100">
    <property type="entry name" value="AcylCoA_DH/oxidase_NM_dom_sf"/>
</dbReference>
<evidence type="ECO:0000256" key="3">
    <source>
        <dbReference type="ARBA" id="ARBA00022630"/>
    </source>
</evidence>